<gene>
    <name evidence="1" type="ORF">AVDCRST_MAG28-3792</name>
</gene>
<dbReference type="InterPro" id="IPR011856">
    <property type="entry name" value="tRNA_endonuc-like_dom_sf"/>
</dbReference>
<dbReference type="GO" id="GO:0003676">
    <property type="term" value="F:nucleic acid binding"/>
    <property type="evidence" value="ECO:0007669"/>
    <property type="project" value="InterPro"/>
</dbReference>
<evidence type="ECO:0008006" key="2">
    <source>
        <dbReference type="Google" id="ProtNLM"/>
    </source>
</evidence>
<name>A0A6J4R484_9ACTN</name>
<accession>A0A6J4R484</accession>
<sequence length="318" mass="35649">MARKMMVRRENESGHVLTEVLAENEAQLQEIVKENPDLLPVDEFGMTGPLMVVGRETTLPSGYVDLVCLSRGGDLLLVEFKTGPQNSDFRHVLAQLLDYGSDLWRMSYEEFESTVANRFFSSSYCQDDRLQKKASLDEAAHAIWPDLSEEETALFRERLAQQLSSGGFHYVVVAQRFTTTILEQIEDDTYRETLRELLEVCSGLGLRFSWGTAGTSIRVPVPNRKNPLSIAWLSPPDVSGWMGLLDLTLGLSDNAGEMPLVASALEDYVEKVAALPGVKPAKPDWHHGYHLTPEVTVRNYHRIADILAELVQRISEEA</sequence>
<evidence type="ECO:0000313" key="1">
    <source>
        <dbReference type="EMBL" id="CAA9463682.1"/>
    </source>
</evidence>
<reference evidence="1" key="1">
    <citation type="submission" date="2020-02" db="EMBL/GenBank/DDBJ databases">
        <authorList>
            <person name="Meier V. D."/>
        </authorList>
    </citation>
    <scope>NUCLEOTIDE SEQUENCE</scope>
    <source>
        <strain evidence="1">AVDCRST_MAG28</strain>
    </source>
</reference>
<organism evidence="1">
    <name type="scientific">uncultured Rubrobacteraceae bacterium</name>
    <dbReference type="NCBI Taxonomy" id="349277"/>
    <lineage>
        <taxon>Bacteria</taxon>
        <taxon>Bacillati</taxon>
        <taxon>Actinomycetota</taxon>
        <taxon>Rubrobacteria</taxon>
        <taxon>Rubrobacterales</taxon>
        <taxon>Rubrobacteraceae</taxon>
        <taxon>environmental samples</taxon>
    </lineage>
</organism>
<protein>
    <recommendedName>
        <fullName evidence="2">DUF91 domain-containing protein</fullName>
    </recommendedName>
</protein>
<dbReference type="EMBL" id="CADCVE010000094">
    <property type="protein sequence ID" value="CAA9463682.1"/>
    <property type="molecule type" value="Genomic_DNA"/>
</dbReference>
<dbReference type="Gene3D" id="3.40.1350.10">
    <property type="match status" value="1"/>
</dbReference>
<dbReference type="AlphaFoldDB" id="A0A6J4R484"/>
<proteinExistence type="predicted"/>